<protein>
    <recommendedName>
        <fullName evidence="2">Replication protein</fullName>
    </recommendedName>
</protein>
<organism evidence="1">
    <name type="scientific">uncultured Caudovirales phage</name>
    <dbReference type="NCBI Taxonomy" id="2100421"/>
    <lineage>
        <taxon>Viruses</taxon>
        <taxon>Duplodnaviria</taxon>
        <taxon>Heunggongvirae</taxon>
        <taxon>Uroviricota</taxon>
        <taxon>Caudoviricetes</taxon>
        <taxon>Peduoviridae</taxon>
        <taxon>Maltschvirus</taxon>
        <taxon>Maltschvirus maltsch</taxon>
    </lineage>
</organism>
<reference evidence="1" key="1">
    <citation type="submission" date="2020-04" db="EMBL/GenBank/DDBJ databases">
        <authorList>
            <person name="Chiriac C."/>
            <person name="Salcher M."/>
            <person name="Ghai R."/>
            <person name="Kavagutti S V."/>
        </authorList>
    </citation>
    <scope>NUCLEOTIDE SEQUENCE</scope>
</reference>
<evidence type="ECO:0000313" key="1">
    <source>
        <dbReference type="EMBL" id="CAB4128340.1"/>
    </source>
</evidence>
<name>A0A6J5L6T4_9CAUD</name>
<dbReference type="EMBL" id="LR796229">
    <property type="protein sequence ID" value="CAB4128340.1"/>
    <property type="molecule type" value="Genomic_DNA"/>
</dbReference>
<evidence type="ECO:0008006" key="2">
    <source>
        <dbReference type="Google" id="ProtNLM"/>
    </source>
</evidence>
<gene>
    <name evidence="1" type="ORF">UFOVP100_25</name>
</gene>
<sequence>MNDHHFNIKVAIDFDTDTAIFLNNMAYWLNKTIANRKHFYENNYWIYNSRTAFVDIFPYWTDKQIRRIIDNCIKNELIIKGCFNKSSYDRTCWYAFTAKAFSYYTNLESQFNSAKDEMGQSICPNGQMAPPLGSLAESYILSIGPNGPMEYAQTGQPIPYNKIDNKISTKEREKASRSSIPDNFSSSQCHLNLASENNIDLAQEEKAFIDYYKAHGKMMVNWDAAFSNWLRKSLSFAKASRPKEHPVTASIREFKEVLGSHEFKILLN</sequence>
<accession>A0A6J5L6T4</accession>
<proteinExistence type="predicted"/>